<dbReference type="EMBL" id="CALYLO010000001">
    <property type="protein sequence ID" value="CAH8243289.1"/>
    <property type="molecule type" value="Genomic_DNA"/>
</dbReference>
<dbReference type="SUPFAM" id="SSF53756">
    <property type="entry name" value="UDP-Glycosyltransferase/glycogen phosphorylase"/>
    <property type="match status" value="1"/>
</dbReference>
<evidence type="ECO:0000313" key="3">
    <source>
        <dbReference type="EMBL" id="CAH8243289.1"/>
    </source>
</evidence>
<dbReference type="PANTHER" id="PTHR12526">
    <property type="entry name" value="GLYCOSYLTRANSFERASE"/>
    <property type="match status" value="1"/>
</dbReference>
<gene>
    <name evidence="3" type="ORF">WJ0W_000515</name>
</gene>
<feature type="compositionally biased region" description="Basic residues" evidence="1">
    <location>
        <begin position="458"/>
        <end position="485"/>
    </location>
</feature>
<dbReference type="Proteomes" id="UP001154322">
    <property type="component" value="Unassembled WGS sequence"/>
</dbReference>
<reference evidence="3" key="1">
    <citation type="submission" date="2022-06" db="EMBL/GenBank/DDBJ databases">
        <authorList>
            <person name="Dietemann V."/>
            <person name="Ory F."/>
            <person name="Dainat B."/>
            <person name="Oberhansli S."/>
        </authorList>
    </citation>
    <scope>NUCLEOTIDE SEQUENCE</scope>
    <source>
        <strain evidence="3">Ena-SAMPLE-TAB-26-04-2022-14:26:32:270-5432</strain>
    </source>
</reference>
<accession>A0ABN8TX36</accession>
<feature type="domain" description="Glycosyltransferase subfamily 4-like N-terminal" evidence="2">
    <location>
        <begin position="18"/>
        <end position="167"/>
    </location>
</feature>
<dbReference type="Pfam" id="PF13692">
    <property type="entry name" value="Glyco_trans_1_4"/>
    <property type="match status" value="1"/>
</dbReference>
<protein>
    <submittedName>
        <fullName evidence="3">Glycosyltransferase</fullName>
    </submittedName>
</protein>
<comment type="caution">
    <text evidence="3">The sequence shown here is derived from an EMBL/GenBank/DDBJ whole genome shotgun (WGS) entry which is preliminary data.</text>
</comment>
<sequence length="513" mass="56976">MRPTMMLFSHICNQDYITGAEKHLLFLAKELSTWYECVMLVPQEGRLSALARAAGIRSEIMPCPLMYSLVRPGADLPEEWEHWKRAPEFGAIVTLLEQIQPDIVLTNTAVHPLPAAAAAASGIPALWVINETIADNPHTALAAALISSHADGIIGTSETTLQPIRPAAGDTPLYLLPPSWNPNALQPRSWPRFRRSKRKALGVAAGHVLIGYISAAIYPEKGLDHFVRMALQVAAERPSARFLILGEPADHGYYESCLGMIANSPYADRFRFIRFEPSVQHVYPAMDIVVVPSLLPEGFGLTALEGMIFGKAVIAYASGGLAEIQAATGNSAYSIETGNEERLTQAVLDATRSSSAWKKAGIRNGKNAVRVYGHAVFRERLKKLLVSHVLHHRQKYQVIQGEGPDVFAADPDSGIYRRVSPGMPEHGSLLSRARRIPADILYGAVPSAGSPGANLRRSLSRHPHPRGRRRPKRGRRLRSRRRHWFGGLRTRRRNRKGTRLFRIRRGKRVRRKY</sequence>
<dbReference type="RefSeq" id="WP_249724438.1">
    <property type="nucleotide sequence ID" value="NZ_AP031286.1"/>
</dbReference>
<evidence type="ECO:0000313" key="4">
    <source>
        <dbReference type="Proteomes" id="UP001154322"/>
    </source>
</evidence>
<dbReference type="CDD" id="cd03801">
    <property type="entry name" value="GT4_PimA-like"/>
    <property type="match status" value="1"/>
</dbReference>
<keyword evidence="4" id="KW-1185">Reference proteome</keyword>
<dbReference type="InterPro" id="IPR028098">
    <property type="entry name" value="Glyco_trans_4-like_N"/>
</dbReference>
<organism evidence="3 4">
    <name type="scientific">Paenibacillus melissococcoides</name>
    <dbReference type="NCBI Taxonomy" id="2912268"/>
    <lineage>
        <taxon>Bacteria</taxon>
        <taxon>Bacillati</taxon>
        <taxon>Bacillota</taxon>
        <taxon>Bacilli</taxon>
        <taxon>Bacillales</taxon>
        <taxon>Paenibacillaceae</taxon>
        <taxon>Paenibacillus</taxon>
    </lineage>
</organism>
<feature type="region of interest" description="Disordered" evidence="1">
    <location>
        <begin position="447"/>
        <end position="485"/>
    </location>
</feature>
<dbReference type="Pfam" id="PF13439">
    <property type="entry name" value="Glyco_transf_4"/>
    <property type="match status" value="1"/>
</dbReference>
<name>A0ABN8TX36_9BACL</name>
<evidence type="ECO:0000256" key="1">
    <source>
        <dbReference type="SAM" id="MobiDB-lite"/>
    </source>
</evidence>
<evidence type="ECO:0000259" key="2">
    <source>
        <dbReference type="Pfam" id="PF13439"/>
    </source>
</evidence>
<proteinExistence type="predicted"/>
<dbReference type="Gene3D" id="3.40.50.2000">
    <property type="entry name" value="Glycogen Phosphorylase B"/>
    <property type="match status" value="2"/>
</dbReference>